<gene>
    <name evidence="7" type="ORF">LRA02_04270</name>
</gene>
<dbReference type="AlphaFoldDB" id="A0A512PK34"/>
<dbReference type="SUPFAM" id="SSF75615">
    <property type="entry name" value="Siroheme synthase middle domains-like"/>
    <property type="match status" value="1"/>
</dbReference>
<dbReference type="Gene3D" id="3.40.50.720">
    <property type="entry name" value="NAD(P)-binding Rossmann-like Domain"/>
    <property type="match status" value="1"/>
</dbReference>
<comment type="catalytic activity">
    <reaction evidence="6">
        <text>precorrin-2 + NAD(+) = sirohydrochlorin + NADH + 2 H(+)</text>
        <dbReference type="Rhea" id="RHEA:15613"/>
        <dbReference type="ChEBI" id="CHEBI:15378"/>
        <dbReference type="ChEBI" id="CHEBI:57540"/>
        <dbReference type="ChEBI" id="CHEBI:57945"/>
        <dbReference type="ChEBI" id="CHEBI:58351"/>
        <dbReference type="ChEBI" id="CHEBI:58827"/>
        <dbReference type="EC" id="1.3.1.76"/>
    </reaction>
</comment>
<dbReference type="InterPro" id="IPR036291">
    <property type="entry name" value="NAD(P)-bd_dom_sf"/>
</dbReference>
<dbReference type="SUPFAM" id="SSF51735">
    <property type="entry name" value="NAD(P)-binding Rossmann-fold domains"/>
    <property type="match status" value="1"/>
</dbReference>
<organism evidence="7 8">
    <name type="scientific">Lentilactobacillus rapi</name>
    <dbReference type="NCBI Taxonomy" id="481723"/>
    <lineage>
        <taxon>Bacteria</taxon>
        <taxon>Bacillati</taxon>
        <taxon>Bacillota</taxon>
        <taxon>Bacilli</taxon>
        <taxon>Lactobacillales</taxon>
        <taxon>Lactobacillaceae</taxon>
        <taxon>Lentilactobacillus</taxon>
    </lineage>
</organism>
<evidence type="ECO:0000313" key="8">
    <source>
        <dbReference type="Proteomes" id="UP000321569"/>
    </source>
</evidence>
<comment type="caution">
    <text evidence="7">The sequence shown here is derived from an EMBL/GenBank/DDBJ whole genome shotgun (WGS) entry which is preliminary data.</text>
</comment>
<comment type="pathway">
    <text evidence="1">Porphyrin-containing compound metabolism; siroheme biosynthesis; sirohydrochlorin from precorrin-2: step 1/1.</text>
</comment>
<reference evidence="7 8" key="1">
    <citation type="submission" date="2019-07" db="EMBL/GenBank/DDBJ databases">
        <title>Whole genome shotgun sequence of Lactobacillus rapi NBRC 109618.</title>
        <authorList>
            <person name="Hosoyama A."/>
            <person name="Uohara A."/>
            <person name="Ohji S."/>
            <person name="Ichikawa N."/>
        </authorList>
    </citation>
    <scope>NUCLEOTIDE SEQUENCE [LARGE SCALE GENOMIC DNA]</scope>
    <source>
        <strain evidence="7 8">NBRC 109618</strain>
    </source>
</reference>
<sequence>MQKPYPILLDLSDKKVGVVGGGNVAARKIKGLLAVGADVTVVSPELNDKIDADSIHWINSRYAADYLKQMDLVFACTDDFEVNQRIKQEAKPFQLVNNTSNKHNSDFYNVAQINADDFMITISTYGASPSASKQLKAKMLTWLKSQYPDERR</sequence>
<evidence type="ECO:0000256" key="4">
    <source>
        <dbReference type="ARBA" id="ARBA00023027"/>
    </source>
</evidence>
<keyword evidence="4" id="KW-0520">NAD</keyword>
<accession>A0A512PK34</accession>
<evidence type="ECO:0000313" key="7">
    <source>
        <dbReference type="EMBL" id="GEP71559.1"/>
    </source>
</evidence>
<dbReference type="EC" id="1.3.1.76" evidence="2"/>
<dbReference type="RefSeq" id="WP_056983031.1">
    <property type="nucleotide sequence ID" value="NZ_BKAM01000001.1"/>
</dbReference>
<dbReference type="PANTHER" id="PTHR35330">
    <property type="entry name" value="SIROHEME BIOSYNTHESIS PROTEIN MET8"/>
    <property type="match status" value="1"/>
</dbReference>
<evidence type="ECO:0000256" key="1">
    <source>
        <dbReference type="ARBA" id="ARBA00005010"/>
    </source>
</evidence>
<dbReference type="InterPro" id="IPR028161">
    <property type="entry name" value="Met8-like"/>
</dbReference>
<dbReference type="GO" id="GO:0043115">
    <property type="term" value="F:precorrin-2 dehydrogenase activity"/>
    <property type="evidence" value="ECO:0007669"/>
    <property type="project" value="UniProtKB-EC"/>
</dbReference>
<protein>
    <recommendedName>
        <fullName evidence="2">precorrin-2 dehydrogenase</fullName>
        <ecNumber evidence="2">1.3.1.76</ecNumber>
    </recommendedName>
</protein>
<keyword evidence="3" id="KW-0560">Oxidoreductase</keyword>
<evidence type="ECO:0000256" key="3">
    <source>
        <dbReference type="ARBA" id="ARBA00023002"/>
    </source>
</evidence>
<dbReference type="GO" id="GO:0004325">
    <property type="term" value="F:ferrochelatase activity"/>
    <property type="evidence" value="ECO:0007669"/>
    <property type="project" value="InterPro"/>
</dbReference>
<dbReference type="STRING" id="1423795.FD12_GL000629"/>
<dbReference type="Proteomes" id="UP000321569">
    <property type="component" value="Unassembled WGS sequence"/>
</dbReference>
<name>A0A512PK34_9LACO</name>
<evidence type="ECO:0000256" key="6">
    <source>
        <dbReference type="ARBA" id="ARBA00047561"/>
    </source>
</evidence>
<dbReference type="InterPro" id="IPR006367">
    <property type="entry name" value="Sirohaem_synthase_N"/>
</dbReference>
<dbReference type="Pfam" id="PF13241">
    <property type="entry name" value="NAD_binding_7"/>
    <property type="match status" value="1"/>
</dbReference>
<dbReference type="OrthoDB" id="9773765at2"/>
<keyword evidence="5" id="KW-0627">Porphyrin biosynthesis</keyword>
<evidence type="ECO:0000256" key="5">
    <source>
        <dbReference type="ARBA" id="ARBA00023244"/>
    </source>
</evidence>
<dbReference type="NCBIfam" id="TIGR01470">
    <property type="entry name" value="cysG_Nterm"/>
    <property type="match status" value="1"/>
</dbReference>
<evidence type="ECO:0000256" key="2">
    <source>
        <dbReference type="ARBA" id="ARBA00012400"/>
    </source>
</evidence>
<dbReference type="EMBL" id="BKAM01000001">
    <property type="protein sequence ID" value="GEP71559.1"/>
    <property type="molecule type" value="Genomic_DNA"/>
</dbReference>
<dbReference type="GO" id="GO:0019354">
    <property type="term" value="P:siroheme biosynthetic process"/>
    <property type="evidence" value="ECO:0007669"/>
    <property type="project" value="UniProtKB-UniPathway"/>
</dbReference>
<dbReference type="UniPathway" id="UPA00262">
    <property type="reaction ID" value="UER00222"/>
</dbReference>
<dbReference type="PANTHER" id="PTHR35330:SF1">
    <property type="entry name" value="SIROHEME BIOSYNTHESIS PROTEIN MET8"/>
    <property type="match status" value="1"/>
</dbReference>
<proteinExistence type="predicted"/>